<proteinExistence type="predicted"/>
<sequence length="151" mass="16198">MFFPSPAPYSGYVTTELPDDLQVLLVDDDPRVLETVAAYLGTCRGWCCTTAARAEAAAPLLPGDFDAVVSDFQMPGMDGIAFLRWMRSNGYDHPFVLYTGMSRDSVLEEALAAGASFYVRKGVGTPAELLELANAVRSAVALRAIRASPSS</sequence>
<dbReference type="AlphaFoldDB" id="A0A483CWF7"/>
<gene>
    <name evidence="4" type="ORF">CUJ86_01980</name>
</gene>
<organism evidence="4 5">
    <name type="scientific">Methanofollis fontis</name>
    <dbReference type="NCBI Taxonomy" id="2052832"/>
    <lineage>
        <taxon>Archaea</taxon>
        <taxon>Methanobacteriati</taxon>
        <taxon>Methanobacteriota</taxon>
        <taxon>Stenosarchaea group</taxon>
        <taxon>Methanomicrobia</taxon>
        <taxon>Methanomicrobiales</taxon>
        <taxon>Methanomicrobiaceae</taxon>
        <taxon>Methanofollis</taxon>
    </lineage>
</organism>
<dbReference type="InterPro" id="IPR011006">
    <property type="entry name" value="CheY-like_superfamily"/>
</dbReference>
<evidence type="ECO:0000259" key="3">
    <source>
        <dbReference type="PROSITE" id="PS50110"/>
    </source>
</evidence>
<dbReference type="SMART" id="SM00448">
    <property type="entry name" value="REC"/>
    <property type="match status" value="1"/>
</dbReference>
<dbReference type="Pfam" id="PF00072">
    <property type="entry name" value="Response_reg"/>
    <property type="match status" value="1"/>
</dbReference>
<dbReference type="PANTHER" id="PTHR44591">
    <property type="entry name" value="STRESS RESPONSE REGULATOR PROTEIN 1"/>
    <property type="match status" value="1"/>
</dbReference>
<dbReference type="EMBL" id="PGCL01000001">
    <property type="protein sequence ID" value="TAJ45520.1"/>
    <property type="molecule type" value="Genomic_DNA"/>
</dbReference>
<evidence type="ECO:0000313" key="5">
    <source>
        <dbReference type="Proteomes" id="UP000292580"/>
    </source>
</evidence>
<keyword evidence="5" id="KW-1185">Reference proteome</keyword>
<accession>A0A483CWF7</accession>
<reference evidence="4 5" key="1">
    <citation type="submission" date="2017-11" db="EMBL/GenBank/DDBJ databases">
        <title>Isolation and Characterization of Methanofollis Species from Methane Seep Offshore SW Taiwan.</title>
        <authorList>
            <person name="Teng N.-H."/>
            <person name="Lai M.-C."/>
            <person name="Chen S.-C."/>
        </authorList>
    </citation>
    <scope>NUCLEOTIDE SEQUENCE [LARGE SCALE GENOMIC DNA]</scope>
    <source>
        <strain evidence="4 5">FWC-SCC2</strain>
    </source>
</reference>
<protein>
    <recommendedName>
        <fullName evidence="3">Response regulatory domain-containing protein</fullName>
    </recommendedName>
</protein>
<evidence type="ECO:0000256" key="2">
    <source>
        <dbReference type="PROSITE-ProRule" id="PRU00169"/>
    </source>
</evidence>
<keyword evidence="1 2" id="KW-0597">Phosphoprotein</keyword>
<dbReference type="PROSITE" id="PS50110">
    <property type="entry name" value="RESPONSE_REGULATORY"/>
    <property type="match status" value="1"/>
</dbReference>
<dbReference type="Proteomes" id="UP000292580">
    <property type="component" value="Unassembled WGS sequence"/>
</dbReference>
<dbReference type="SUPFAM" id="SSF52172">
    <property type="entry name" value="CheY-like"/>
    <property type="match status" value="1"/>
</dbReference>
<dbReference type="Gene3D" id="3.40.50.2300">
    <property type="match status" value="1"/>
</dbReference>
<evidence type="ECO:0000256" key="1">
    <source>
        <dbReference type="ARBA" id="ARBA00022553"/>
    </source>
</evidence>
<comment type="caution">
    <text evidence="4">The sequence shown here is derived from an EMBL/GenBank/DDBJ whole genome shotgun (WGS) entry which is preliminary data.</text>
</comment>
<evidence type="ECO:0000313" key="4">
    <source>
        <dbReference type="EMBL" id="TAJ45520.1"/>
    </source>
</evidence>
<name>A0A483CWF7_9EURY</name>
<dbReference type="GO" id="GO:0000160">
    <property type="term" value="P:phosphorelay signal transduction system"/>
    <property type="evidence" value="ECO:0007669"/>
    <property type="project" value="InterPro"/>
</dbReference>
<dbReference type="InterPro" id="IPR050595">
    <property type="entry name" value="Bact_response_regulator"/>
</dbReference>
<dbReference type="PANTHER" id="PTHR44591:SF25">
    <property type="entry name" value="CHEMOTAXIS TWO-COMPONENT RESPONSE REGULATOR"/>
    <property type="match status" value="1"/>
</dbReference>
<dbReference type="InterPro" id="IPR001789">
    <property type="entry name" value="Sig_transdc_resp-reg_receiver"/>
</dbReference>
<feature type="domain" description="Response regulatory" evidence="3">
    <location>
        <begin position="22"/>
        <end position="136"/>
    </location>
</feature>
<feature type="modified residue" description="4-aspartylphosphate" evidence="2">
    <location>
        <position position="71"/>
    </location>
</feature>